<dbReference type="PROSITE" id="PS51371">
    <property type="entry name" value="CBS"/>
    <property type="match status" value="1"/>
</dbReference>
<evidence type="ECO:0000256" key="4">
    <source>
        <dbReference type="ARBA" id="ARBA00022692"/>
    </source>
</evidence>
<dbReference type="PANTHER" id="PTHR11689">
    <property type="entry name" value="CHLORIDE CHANNEL PROTEIN CLC FAMILY MEMBER"/>
    <property type="match status" value="1"/>
</dbReference>
<organism evidence="14">
    <name type="scientific">Picocystis salinarum</name>
    <dbReference type="NCBI Taxonomy" id="88271"/>
    <lineage>
        <taxon>Eukaryota</taxon>
        <taxon>Viridiplantae</taxon>
        <taxon>Chlorophyta</taxon>
        <taxon>Picocystophyceae</taxon>
        <taxon>Picocystales</taxon>
        <taxon>Picocystaceae</taxon>
        <taxon>Picocystis</taxon>
    </lineage>
</organism>
<evidence type="ECO:0000256" key="12">
    <source>
        <dbReference type="RuleBase" id="RU361221"/>
    </source>
</evidence>
<keyword evidence="4 12" id="KW-0812">Transmembrane</keyword>
<keyword evidence="7 12" id="KW-0406">Ion transport</keyword>
<dbReference type="SMART" id="SM00116">
    <property type="entry name" value="CBS"/>
    <property type="match status" value="2"/>
</dbReference>
<feature type="transmembrane region" description="Helical" evidence="12">
    <location>
        <begin position="538"/>
        <end position="562"/>
    </location>
</feature>
<dbReference type="Gene3D" id="1.10.3080.10">
    <property type="entry name" value="Clc chloride channel"/>
    <property type="match status" value="1"/>
</dbReference>
<dbReference type="GO" id="GO:0005254">
    <property type="term" value="F:chloride channel activity"/>
    <property type="evidence" value="ECO:0007669"/>
    <property type="project" value="UniProtKB-UniRule"/>
</dbReference>
<dbReference type="InterPro" id="IPR014743">
    <property type="entry name" value="Cl-channel_core"/>
</dbReference>
<evidence type="ECO:0000256" key="10">
    <source>
        <dbReference type="ARBA" id="ARBA00023214"/>
    </source>
</evidence>
<feature type="transmembrane region" description="Helical" evidence="12">
    <location>
        <begin position="255"/>
        <end position="273"/>
    </location>
</feature>
<feature type="transmembrane region" description="Helical" evidence="12">
    <location>
        <begin position="459"/>
        <end position="480"/>
    </location>
</feature>
<dbReference type="Pfam" id="PF00654">
    <property type="entry name" value="Voltage_CLC"/>
    <property type="match status" value="1"/>
</dbReference>
<feature type="transmembrane region" description="Helical" evidence="12">
    <location>
        <begin position="63"/>
        <end position="84"/>
    </location>
</feature>
<keyword evidence="8 11" id="KW-0129">CBS domain</keyword>
<comment type="similarity">
    <text evidence="2 12">Belongs to the chloride channel (TC 2.A.49) family.</text>
</comment>
<feature type="domain" description="CBS" evidence="13">
    <location>
        <begin position="737"/>
        <end position="793"/>
    </location>
</feature>
<accession>A0A7S3UHQ9</accession>
<dbReference type="SUPFAM" id="SSF81340">
    <property type="entry name" value="Clc chloride channel"/>
    <property type="match status" value="1"/>
</dbReference>
<keyword evidence="10 12" id="KW-0868">Chloride</keyword>
<feature type="transmembrane region" description="Helical" evidence="12">
    <location>
        <begin position="159"/>
        <end position="177"/>
    </location>
</feature>
<dbReference type="SUPFAM" id="SSF54631">
    <property type="entry name" value="CBS-domain pair"/>
    <property type="match status" value="1"/>
</dbReference>
<keyword evidence="3 12" id="KW-0813">Transport</keyword>
<dbReference type="InterPro" id="IPR051280">
    <property type="entry name" value="Cl-channel/antiporter"/>
</dbReference>
<evidence type="ECO:0000256" key="6">
    <source>
        <dbReference type="ARBA" id="ARBA00022989"/>
    </source>
</evidence>
<dbReference type="Pfam" id="PF00571">
    <property type="entry name" value="CBS"/>
    <property type="match status" value="1"/>
</dbReference>
<dbReference type="PRINTS" id="PR00762">
    <property type="entry name" value="CLCHANNEL"/>
</dbReference>
<evidence type="ECO:0000256" key="8">
    <source>
        <dbReference type="ARBA" id="ARBA00023122"/>
    </source>
</evidence>
<feature type="transmembrane region" description="Helical" evidence="12">
    <location>
        <begin position="352"/>
        <end position="369"/>
    </location>
</feature>
<dbReference type="GO" id="GO:0016020">
    <property type="term" value="C:membrane"/>
    <property type="evidence" value="ECO:0007669"/>
    <property type="project" value="UniProtKB-SubCell"/>
</dbReference>
<keyword evidence="9 12" id="KW-0472">Membrane</keyword>
<dbReference type="PANTHER" id="PTHR11689:SF89">
    <property type="entry name" value="CHLORIDE CHANNEL PROTEIN"/>
    <property type="match status" value="1"/>
</dbReference>
<feature type="transmembrane region" description="Helical" evidence="12">
    <location>
        <begin position="569"/>
        <end position="586"/>
    </location>
</feature>
<reference evidence="14" key="1">
    <citation type="submission" date="2021-01" db="EMBL/GenBank/DDBJ databases">
        <authorList>
            <person name="Corre E."/>
            <person name="Pelletier E."/>
            <person name="Niang G."/>
            <person name="Scheremetjew M."/>
            <person name="Finn R."/>
            <person name="Kale V."/>
            <person name="Holt S."/>
            <person name="Cochrane G."/>
            <person name="Meng A."/>
            <person name="Brown T."/>
            <person name="Cohen L."/>
        </authorList>
    </citation>
    <scope>NUCLEOTIDE SEQUENCE</scope>
    <source>
        <strain evidence="14">CCMP1897</strain>
    </source>
</reference>
<feature type="transmembrane region" description="Helical" evidence="12">
    <location>
        <begin position="220"/>
        <end position="243"/>
    </location>
</feature>
<evidence type="ECO:0000256" key="2">
    <source>
        <dbReference type="ARBA" id="ARBA00009476"/>
    </source>
</evidence>
<protein>
    <recommendedName>
        <fullName evidence="12">Chloride channel protein</fullName>
    </recommendedName>
</protein>
<evidence type="ECO:0000259" key="13">
    <source>
        <dbReference type="PROSITE" id="PS51371"/>
    </source>
</evidence>
<dbReference type="AlphaFoldDB" id="A0A7S3UHQ9"/>
<dbReference type="Gene3D" id="3.10.580.10">
    <property type="entry name" value="CBS-domain"/>
    <property type="match status" value="1"/>
</dbReference>
<dbReference type="InterPro" id="IPR000644">
    <property type="entry name" value="CBS_dom"/>
</dbReference>
<keyword evidence="5" id="KW-0677">Repeat</keyword>
<evidence type="ECO:0000256" key="9">
    <source>
        <dbReference type="ARBA" id="ARBA00023136"/>
    </source>
</evidence>
<dbReference type="EMBL" id="HBIS01008278">
    <property type="protein sequence ID" value="CAE0613172.1"/>
    <property type="molecule type" value="Transcribed_RNA"/>
</dbReference>
<comment type="subcellular location">
    <subcellularLocation>
        <location evidence="1 12">Membrane</location>
        <topology evidence="1 12">Multi-pass membrane protein</topology>
    </subcellularLocation>
</comment>
<evidence type="ECO:0000256" key="5">
    <source>
        <dbReference type="ARBA" id="ARBA00022737"/>
    </source>
</evidence>
<feature type="transmembrane region" description="Helical" evidence="12">
    <location>
        <begin position="306"/>
        <end position="331"/>
    </location>
</feature>
<sequence length="794" mass="87306">MDRIKHFFTTARDFESVHANHRYTREERRRLRQIPSIDYLPPNSEVYREWIKTQPHNKTWDKWLVMFVVGLVTGIVGWALYNIIGGMAAFKYTTVRYLLGHRLRFVAWLFNSTFSGLLVLMAALPVVFLAPAAAGSGVPEVMAYLNGCMMPKIFEMKTLLVKFFSCAFAVASGLPAGPEGPMIHMGACIGAALSRGESSTRDCGGGMCRRFGNNQDKRDFVTAGAAAGVAVAFRAPIGGLLFAFEEVASFWQQHVGWMIFFACMAGVLAIDLLNSAQRAFGEGHFGLFESEWSVAFEVKQSIEAHLAAVIPTVIIGLLCGSLGIMFTFANLHIARFRDANIKVKKWKVLEPILLILLYVTSTMILPIFFPCLQTGCTVDEVTGKPTCPPGAKVQRVVEDSGDLYTCQASGLYRYHAVPADKGGGGNNTIITYNEMATLVYPTGEDTIRLLFTRGTHRQFSYGSLIVMLMFYFAGACWIAGSAISSGLFVPMLLIGACVGRIVGLATVDFAASKGWGSPGAPPGVYLPGSAWQWMDPGVMALVGAGSFMGGVTRLTISLAVIMMEMSGDIHFLLPILLGILVAKWIGDSATHSLYHGLLEVKCVPFLPNEPSFPVSLDLFEVKQTMQTPVATLRMVETPNAIKEVLMNYPHSGYPIVHSTPAGAIFRGFILRDHLKVILQHYTDPQSDRFETSLSKLSYSMLTAKAKKGVRLSAISPYPSDQANGTDSEMQIDLSPYMDTSAITVQETFSVRRAYILFKTMALRHMVVIDDRNHVVGIMTRNDLLGYRLEDKLIR</sequence>
<evidence type="ECO:0000256" key="3">
    <source>
        <dbReference type="ARBA" id="ARBA00022448"/>
    </source>
</evidence>
<proteinExistence type="inferred from homology"/>
<evidence type="ECO:0000256" key="11">
    <source>
        <dbReference type="PROSITE-ProRule" id="PRU00703"/>
    </source>
</evidence>
<dbReference type="InterPro" id="IPR001807">
    <property type="entry name" value="ClC"/>
</dbReference>
<feature type="transmembrane region" description="Helical" evidence="12">
    <location>
        <begin position="487"/>
        <end position="507"/>
    </location>
</feature>
<evidence type="ECO:0000313" key="14">
    <source>
        <dbReference type="EMBL" id="CAE0613172.1"/>
    </source>
</evidence>
<dbReference type="InterPro" id="IPR046342">
    <property type="entry name" value="CBS_dom_sf"/>
</dbReference>
<dbReference type="CDD" id="cd04591">
    <property type="entry name" value="CBS_pair_voltage-gated_CLC_euk_bac"/>
    <property type="match status" value="1"/>
</dbReference>
<evidence type="ECO:0000256" key="7">
    <source>
        <dbReference type="ARBA" id="ARBA00023065"/>
    </source>
</evidence>
<evidence type="ECO:0000256" key="1">
    <source>
        <dbReference type="ARBA" id="ARBA00004141"/>
    </source>
</evidence>
<gene>
    <name evidence="14" type="ORF">PSAL00342_LOCUS7071</name>
</gene>
<name>A0A7S3UHQ9_9CHLO</name>
<keyword evidence="6 12" id="KW-1133">Transmembrane helix</keyword>